<dbReference type="Proteomes" id="UP000886076">
    <property type="component" value="Unassembled WGS sequence"/>
</dbReference>
<dbReference type="CDD" id="cd14862">
    <property type="entry name" value="Fe-ADH-like"/>
    <property type="match status" value="1"/>
</dbReference>
<gene>
    <name evidence="6" type="ORF">C0188_03455</name>
    <name evidence="4" type="ORF">ENO39_04225</name>
    <name evidence="5" type="ORF">IOK49_02605</name>
</gene>
<evidence type="ECO:0000259" key="2">
    <source>
        <dbReference type="Pfam" id="PF00465"/>
    </source>
</evidence>
<dbReference type="SUPFAM" id="SSF56796">
    <property type="entry name" value="Dehydroquinate synthase-like"/>
    <property type="match status" value="1"/>
</dbReference>
<name>A0A2J6N237_9CREN</name>
<dbReference type="InterPro" id="IPR056798">
    <property type="entry name" value="ADH_Fe_C"/>
</dbReference>
<dbReference type="Pfam" id="PF00465">
    <property type="entry name" value="Fe-ADH"/>
    <property type="match status" value="1"/>
</dbReference>
<evidence type="ECO:0000313" key="5">
    <source>
        <dbReference type="EMBL" id="MBE9390970.1"/>
    </source>
</evidence>
<dbReference type="OMA" id="NLMGAGC"/>
<dbReference type="PANTHER" id="PTHR11496:SF83">
    <property type="entry name" value="HYDROXYACID-OXOACID TRANSHYDROGENASE, MITOCHONDRIAL"/>
    <property type="match status" value="1"/>
</dbReference>
<dbReference type="AlphaFoldDB" id="A0A2J6N237"/>
<evidence type="ECO:0000313" key="4">
    <source>
        <dbReference type="EMBL" id="HEW64244.1"/>
    </source>
</evidence>
<dbReference type="Gene3D" id="1.20.1090.10">
    <property type="entry name" value="Dehydroquinate synthase-like - alpha domain"/>
    <property type="match status" value="1"/>
</dbReference>
<evidence type="ECO:0000259" key="3">
    <source>
        <dbReference type="Pfam" id="PF25137"/>
    </source>
</evidence>
<dbReference type="Gene3D" id="3.40.50.1970">
    <property type="match status" value="1"/>
</dbReference>
<accession>A0A2J6N237</accession>
<feature type="domain" description="Fe-containing alcohol dehydrogenase-like C-terminal" evidence="3">
    <location>
        <begin position="216"/>
        <end position="406"/>
    </location>
</feature>
<dbReference type="EMBL" id="PNIM01000016">
    <property type="protein sequence ID" value="PMB75379.1"/>
    <property type="molecule type" value="Genomic_DNA"/>
</dbReference>
<dbReference type="EMBL" id="DSFH01000055">
    <property type="protein sequence ID" value="HEW64244.1"/>
    <property type="molecule type" value="Genomic_DNA"/>
</dbReference>
<dbReference type="InterPro" id="IPR039697">
    <property type="entry name" value="Alcohol_dehydrogenase_Fe"/>
</dbReference>
<dbReference type="Pfam" id="PF25137">
    <property type="entry name" value="ADH_Fe_C"/>
    <property type="match status" value="1"/>
</dbReference>
<keyword evidence="1" id="KW-0560">Oxidoreductase</keyword>
<dbReference type="EMBL" id="JADEZV010000001">
    <property type="protein sequence ID" value="MBE9390970.1"/>
    <property type="molecule type" value="Genomic_DNA"/>
</dbReference>
<reference evidence="4" key="2">
    <citation type="journal article" date="2020" name="mSystems">
        <title>Genome- and Community-Level Interaction Insights into Carbon Utilization and Element Cycling Functions of Hydrothermarchaeota in Hydrothermal Sediment.</title>
        <authorList>
            <person name="Zhou Z."/>
            <person name="Liu Y."/>
            <person name="Xu W."/>
            <person name="Pan J."/>
            <person name="Luo Z.H."/>
            <person name="Li M."/>
        </authorList>
    </citation>
    <scope>NUCLEOTIDE SEQUENCE [LARGE SCALE GENOMIC DNA]</scope>
    <source>
        <strain evidence="4">SpSt-1261</strain>
    </source>
</reference>
<proteinExistence type="predicted"/>
<dbReference type="RefSeq" id="WP_014557367.1">
    <property type="nucleotide sequence ID" value="NZ_DSFH01000055.1"/>
</dbReference>
<reference evidence="6 7" key="1">
    <citation type="submission" date="2018-01" db="EMBL/GenBank/DDBJ databases">
        <title>Metagenomic assembled genomes from two thermal pools in the Uzon Caldera, Kamchatka, Russia.</title>
        <authorList>
            <person name="Wilkins L."/>
            <person name="Ettinger C."/>
        </authorList>
    </citation>
    <scope>NUCLEOTIDE SEQUENCE [LARGE SCALE GENOMIC DNA]</scope>
    <source>
        <strain evidence="6">ZAV-06</strain>
    </source>
</reference>
<dbReference type="FunFam" id="3.40.50.1970:FF:000003">
    <property type="entry name" value="Alcohol dehydrogenase, iron-containing"/>
    <property type="match status" value="1"/>
</dbReference>
<reference evidence="5" key="3">
    <citation type="submission" date="2020-10" db="EMBL/GenBank/DDBJ databases">
        <title>Fervidococcus fontis strain 3639Fd - the first crenarchaeon capable of growth on lipids.</title>
        <authorList>
            <person name="Kochetkova T.V."/>
            <person name="Elcheninov A.G."/>
            <person name="Toschakov S.V."/>
            <person name="Kublanov I.V."/>
        </authorList>
    </citation>
    <scope>NUCLEOTIDE SEQUENCE</scope>
    <source>
        <strain evidence="5">3639Fd</strain>
    </source>
</reference>
<dbReference type="Proteomes" id="UP000652307">
    <property type="component" value="Unassembled WGS sequence"/>
</dbReference>
<dbReference type="GO" id="GO:0004022">
    <property type="term" value="F:alcohol dehydrogenase (NAD+) activity"/>
    <property type="evidence" value="ECO:0007669"/>
    <property type="project" value="TreeGrafter"/>
</dbReference>
<dbReference type="PANTHER" id="PTHR11496">
    <property type="entry name" value="ALCOHOL DEHYDROGENASE"/>
    <property type="match status" value="1"/>
</dbReference>
<dbReference type="GO" id="GO:0046872">
    <property type="term" value="F:metal ion binding"/>
    <property type="evidence" value="ECO:0007669"/>
    <property type="project" value="InterPro"/>
</dbReference>
<organism evidence="6 7">
    <name type="scientific">Fervidicoccus fontis</name>
    <dbReference type="NCBI Taxonomy" id="683846"/>
    <lineage>
        <taxon>Archaea</taxon>
        <taxon>Thermoproteota</taxon>
        <taxon>Thermoprotei</taxon>
        <taxon>Fervidicoccales</taxon>
        <taxon>Fervidicoccaceae</taxon>
        <taxon>Fervidicoccus</taxon>
    </lineage>
</organism>
<evidence type="ECO:0000313" key="7">
    <source>
        <dbReference type="Proteomes" id="UP000237153"/>
    </source>
</evidence>
<protein>
    <submittedName>
        <fullName evidence="6">Bifunctional acetaldehyde-CoA/alcohol dehydrogenase</fullName>
    </submittedName>
    <submittedName>
        <fullName evidence="4">Iron-containing alcohol dehydrogenase</fullName>
    </submittedName>
</protein>
<dbReference type="Proteomes" id="UP000237153">
    <property type="component" value="Unassembled WGS sequence"/>
</dbReference>
<sequence>MSNWYLYKPVVRQYLQFAYSPEGRTLITTFISPRIFMGLAATPMFASSVSSALKKKRAFIVTDPYIKPMAFGVGRVLQSFGFNTTVWDKVVPEPPISTLKPCAQAMEQFDADLIVAVGGGSAIDTSKVAWALYERPDIDFKLINPMAPLGLRNKALFAAIPTTSGTGSEATSAAVITDESYSPPRKFSVVHPELVPDFAVLDPSFVVGLPPKLTLGTALDAFAHAVDSYLTHSSFEMTDFLAIGAIKLIMRWLPRVLSHSDDIEARLKIHEAATMAGLAFSNGGIALTHSLGHSLGKVFSIHHGFAVGVFIPYVIGFYAEVSDKYTELAKELGVNEEPLQKALVLKFLDFFKQVKAPLTLKDLGVDEAKLREKLDVLAEYAYEDICTPMSPRPISIEEVKELFLNALKGEYGW</sequence>
<dbReference type="GeneID" id="12449295"/>
<dbReference type="InterPro" id="IPR001670">
    <property type="entry name" value="ADH_Fe/GldA"/>
</dbReference>
<comment type="caution">
    <text evidence="6">The sequence shown here is derived from an EMBL/GenBank/DDBJ whole genome shotgun (WGS) entry which is preliminary data.</text>
</comment>
<feature type="domain" description="Alcohol dehydrogenase iron-type/glycerol dehydrogenase GldA" evidence="2">
    <location>
        <begin position="36"/>
        <end position="203"/>
    </location>
</feature>
<evidence type="ECO:0000256" key="1">
    <source>
        <dbReference type="ARBA" id="ARBA00023002"/>
    </source>
</evidence>
<evidence type="ECO:0000313" key="6">
    <source>
        <dbReference type="EMBL" id="PMB75379.1"/>
    </source>
</evidence>